<evidence type="ECO:0000313" key="3">
    <source>
        <dbReference type="Proteomes" id="UP000697297"/>
    </source>
</evidence>
<dbReference type="Proteomes" id="UP000738402">
    <property type="component" value="Unassembled WGS sequence"/>
</dbReference>
<sequence>MSSLQGALLLHGCEALEIDGMNIVLAKFSKPCSFHSHFILHPCTDTGTISNYSRRMSSPFPNIYQLRRVGTDSAKPCAVCYKSTQAVLVSAPDFIYVCESHLKDKQFCTVKYADGEDGKDAEYQSLDKEVRSLDLKTAQIQHKIQQRESQLAKVRDYLWKPKDGENQPDLKQQLAEIIKQRDQARAKLEKFIKAYTRYTLDAVFYKTRLQQHSKKIRQQQIMQKLNDGTLFPSIPDLPKP</sequence>
<evidence type="ECO:0000313" key="1">
    <source>
        <dbReference type="EMBL" id="KAG7729890.1"/>
    </source>
</evidence>
<dbReference type="PANTHER" id="PTHR28218">
    <property type="entry name" value="VPS4-ASSOCIATED PROTEIN 1"/>
    <property type="match status" value="1"/>
</dbReference>
<reference evidence="1 3" key="1">
    <citation type="journal article" date="2021" name="G3 (Bethesda)">
        <title>Genomic diversity, chromosomal rearrangements, and interspecies hybridization in the ogataea polymorpha species complex.</title>
        <authorList>
            <person name="Hanson S.J."/>
            <person name="Cinneide E.O."/>
            <person name="Salzberg L.I."/>
            <person name="Wolfe K.H."/>
            <person name="McGowan J."/>
            <person name="Fitzpatrick D.A."/>
            <person name="Matlin K."/>
        </authorList>
    </citation>
    <scope>NUCLEOTIDE SEQUENCE</scope>
    <source>
        <strain evidence="2">81-436-3</strain>
        <strain evidence="1">83-405-1</strain>
    </source>
</reference>
<evidence type="ECO:0000313" key="4">
    <source>
        <dbReference type="Proteomes" id="UP000738402"/>
    </source>
</evidence>
<protein>
    <recommendedName>
        <fullName evidence="5">VPS4-associated protein 1</fullName>
    </recommendedName>
</protein>
<dbReference type="EMBL" id="JAHLUH010000002">
    <property type="protein sequence ID" value="KAG7729890.1"/>
    <property type="molecule type" value="Genomic_DNA"/>
</dbReference>
<accession>A0AAN6I1V0</accession>
<dbReference type="InterPro" id="IPR013640">
    <property type="entry name" value="Vfa1"/>
</dbReference>
<organism evidence="1 4">
    <name type="scientific">Ogataea haglerorum</name>
    <dbReference type="NCBI Taxonomy" id="1937702"/>
    <lineage>
        <taxon>Eukaryota</taxon>
        <taxon>Fungi</taxon>
        <taxon>Dikarya</taxon>
        <taxon>Ascomycota</taxon>
        <taxon>Saccharomycotina</taxon>
        <taxon>Pichiomycetes</taxon>
        <taxon>Pichiales</taxon>
        <taxon>Pichiaceae</taxon>
        <taxon>Ogataea</taxon>
    </lineage>
</organism>
<evidence type="ECO:0000313" key="2">
    <source>
        <dbReference type="EMBL" id="KAG7767429.1"/>
    </source>
</evidence>
<dbReference type="Pfam" id="PF08432">
    <property type="entry name" value="Vfa1"/>
    <property type="match status" value="1"/>
</dbReference>
<dbReference type="PANTHER" id="PTHR28218:SF1">
    <property type="entry name" value="VPS4-ASSOCIATED PROTEIN 1"/>
    <property type="match status" value="1"/>
</dbReference>
<evidence type="ECO:0008006" key="5">
    <source>
        <dbReference type="Google" id="ProtNLM"/>
    </source>
</evidence>
<dbReference type="AlphaFoldDB" id="A0AAN6I1V0"/>
<dbReference type="Proteomes" id="UP000697297">
    <property type="component" value="Unassembled WGS sequence"/>
</dbReference>
<gene>
    <name evidence="1" type="ORF">KL933_000970</name>
    <name evidence="2" type="ORF">KL946_001528</name>
</gene>
<dbReference type="EMBL" id="JAHLUN010000003">
    <property type="protein sequence ID" value="KAG7767429.1"/>
    <property type="molecule type" value="Genomic_DNA"/>
</dbReference>
<proteinExistence type="predicted"/>
<dbReference type="GO" id="GO:0007034">
    <property type="term" value="P:vacuolar transport"/>
    <property type="evidence" value="ECO:0007669"/>
    <property type="project" value="TreeGrafter"/>
</dbReference>
<name>A0AAN6I1V0_9ASCO</name>
<keyword evidence="3" id="KW-1185">Reference proteome</keyword>
<dbReference type="GO" id="GO:0005768">
    <property type="term" value="C:endosome"/>
    <property type="evidence" value="ECO:0007669"/>
    <property type="project" value="TreeGrafter"/>
</dbReference>
<comment type="caution">
    <text evidence="1">The sequence shown here is derived from an EMBL/GenBank/DDBJ whole genome shotgun (WGS) entry which is preliminary data.</text>
</comment>